<name>A0ABQ9G8J4_9NEOP</name>
<gene>
    <name evidence="1" type="ORF">PR048_031160</name>
</gene>
<dbReference type="PANTHER" id="PTHR21223">
    <property type="entry name" value="CBY1-INTERACTING BAR DOMAIN-CONTAINING PROTEIN HOMOLOG"/>
    <property type="match status" value="1"/>
</dbReference>
<dbReference type="Pfam" id="PF06730">
    <property type="entry name" value="FAM92"/>
    <property type="match status" value="1"/>
</dbReference>
<organism evidence="1 2">
    <name type="scientific">Dryococelus australis</name>
    <dbReference type="NCBI Taxonomy" id="614101"/>
    <lineage>
        <taxon>Eukaryota</taxon>
        <taxon>Metazoa</taxon>
        <taxon>Ecdysozoa</taxon>
        <taxon>Arthropoda</taxon>
        <taxon>Hexapoda</taxon>
        <taxon>Insecta</taxon>
        <taxon>Pterygota</taxon>
        <taxon>Neoptera</taxon>
        <taxon>Polyneoptera</taxon>
        <taxon>Phasmatodea</taxon>
        <taxon>Verophasmatodea</taxon>
        <taxon>Anareolatae</taxon>
        <taxon>Phasmatidae</taxon>
        <taxon>Eurycanthinae</taxon>
        <taxon>Dryococelus</taxon>
    </lineage>
</organism>
<dbReference type="Proteomes" id="UP001159363">
    <property type="component" value="Chromosome 14"/>
</dbReference>
<dbReference type="EMBL" id="JARBHB010000015">
    <property type="protein sequence ID" value="KAJ8867359.1"/>
    <property type="molecule type" value="Genomic_DNA"/>
</dbReference>
<keyword evidence="2" id="KW-1185">Reference proteome</keyword>
<dbReference type="PANTHER" id="PTHR21223:SF2">
    <property type="entry name" value="CBY1-INTERACTING BAR DOMAIN-CONTAINING PROTEIN HOMOLOG"/>
    <property type="match status" value="1"/>
</dbReference>
<dbReference type="InterPro" id="IPR009602">
    <property type="entry name" value="CBAR/FAM92"/>
</dbReference>
<evidence type="ECO:0000313" key="2">
    <source>
        <dbReference type="Proteomes" id="UP001159363"/>
    </source>
</evidence>
<reference evidence="1 2" key="1">
    <citation type="submission" date="2023-02" db="EMBL/GenBank/DDBJ databases">
        <title>LHISI_Scaffold_Assembly.</title>
        <authorList>
            <person name="Stuart O.P."/>
            <person name="Cleave R."/>
            <person name="Magrath M.J.L."/>
            <person name="Mikheyev A.S."/>
        </authorList>
    </citation>
    <scope>NUCLEOTIDE SEQUENCE [LARGE SCALE GENOMIC DNA]</scope>
    <source>
        <strain evidence="1">Daus_M_001</strain>
        <tissue evidence="1">Leg muscle</tissue>
    </source>
</reference>
<comment type="caution">
    <text evidence="1">The sequence shown here is derived from an EMBL/GenBank/DDBJ whole genome shotgun (WGS) entry which is preliminary data.</text>
</comment>
<accession>A0ABQ9G8J4</accession>
<proteinExistence type="predicted"/>
<sequence length="97" mass="11015">MESLAESELLKASAEVSRTVKALEEQTCAFEKRKLRDVRSLLLDFITVEMSLHAKSLELFTRAYQDVAAVDEDADLQVIDLLTVFLHNLSLHGTHWL</sequence>
<evidence type="ECO:0000313" key="1">
    <source>
        <dbReference type="EMBL" id="KAJ8867359.1"/>
    </source>
</evidence>
<protein>
    <submittedName>
        <fullName evidence="1">Uncharacterized protein</fullName>
    </submittedName>
</protein>